<keyword evidence="9" id="KW-1185">Reference proteome</keyword>
<feature type="region of interest" description="Disordered" evidence="6">
    <location>
        <begin position="1"/>
        <end position="27"/>
    </location>
</feature>
<evidence type="ECO:0000259" key="7">
    <source>
        <dbReference type="PROSITE" id="PS50888"/>
    </source>
</evidence>
<gene>
    <name evidence="8" type="ORF">MIMGU_mgv1a023763mg</name>
</gene>
<dbReference type="Proteomes" id="UP000030748">
    <property type="component" value="Unassembled WGS sequence"/>
</dbReference>
<evidence type="ECO:0000313" key="8">
    <source>
        <dbReference type="EMBL" id="EYU43096.1"/>
    </source>
</evidence>
<dbReference type="GO" id="GO:0046983">
    <property type="term" value="F:protein dimerization activity"/>
    <property type="evidence" value="ECO:0007669"/>
    <property type="project" value="InterPro"/>
</dbReference>
<organism evidence="8 9">
    <name type="scientific">Erythranthe guttata</name>
    <name type="common">Yellow monkey flower</name>
    <name type="synonym">Mimulus guttatus</name>
    <dbReference type="NCBI Taxonomy" id="4155"/>
    <lineage>
        <taxon>Eukaryota</taxon>
        <taxon>Viridiplantae</taxon>
        <taxon>Streptophyta</taxon>
        <taxon>Embryophyta</taxon>
        <taxon>Tracheophyta</taxon>
        <taxon>Spermatophyta</taxon>
        <taxon>Magnoliopsida</taxon>
        <taxon>eudicotyledons</taxon>
        <taxon>Gunneridae</taxon>
        <taxon>Pentapetalae</taxon>
        <taxon>asterids</taxon>
        <taxon>lamiids</taxon>
        <taxon>Lamiales</taxon>
        <taxon>Phrymaceae</taxon>
        <taxon>Erythranthe</taxon>
    </lineage>
</organism>
<keyword evidence="4" id="KW-0804">Transcription</keyword>
<dbReference type="InterPro" id="IPR045843">
    <property type="entry name" value="IND-like"/>
</dbReference>
<accession>A0A022RSX8</accession>
<dbReference type="GO" id="GO:0003677">
    <property type="term" value="F:DNA binding"/>
    <property type="evidence" value="ECO:0007669"/>
    <property type="project" value="UniProtKB-KW"/>
</dbReference>
<evidence type="ECO:0000256" key="5">
    <source>
        <dbReference type="ARBA" id="ARBA00023242"/>
    </source>
</evidence>
<proteinExistence type="predicted"/>
<dbReference type="Gene3D" id="4.10.280.10">
    <property type="entry name" value="Helix-loop-helix DNA-binding domain"/>
    <property type="match status" value="1"/>
</dbReference>
<dbReference type="eggNOG" id="ENOG502S14F">
    <property type="taxonomic scope" value="Eukaryota"/>
</dbReference>
<dbReference type="InterPro" id="IPR045239">
    <property type="entry name" value="bHLH95_bHLH"/>
</dbReference>
<dbReference type="PROSITE" id="PS50888">
    <property type="entry name" value="BHLH"/>
    <property type="match status" value="1"/>
</dbReference>
<sequence length="186" mass="20295">MELGFKFQRQLQGGGGGGGDGGEDSPVSLDDAYLNNLCPGVSFRALLTYSSSEEGPPYKFISDAPGGGVAVPRKEKDRCRRKKRGKGNEVGEKTRCLRKLLPWEGKMDMGTVLEEAYKYIKFLRAQVSALQSMPRQSTHTSGGGGGGGELGRLNRQQLMQVVVNSPVAQRQLYTNECCIYSVEQQI</sequence>
<dbReference type="PANTHER" id="PTHR45914">
    <property type="entry name" value="TRANSCRIPTION FACTOR HEC3-RELATED"/>
    <property type="match status" value="1"/>
</dbReference>
<evidence type="ECO:0000256" key="4">
    <source>
        <dbReference type="ARBA" id="ARBA00023163"/>
    </source>
</evidence>
<evidence type="ECO:0000256" key="3">
    <source>
        <dbReference type="ARBA" id="ARBA00023125"/>
    </source>
</evidence>
<keyword evidence="3" id="KW-0238">DNA-binding</keyword>
<dbReference type="KEGG" id="egt:105951503"/>
<evidence type="ECO:0000256" key="2">
    <source>
        <dbReference type="ARBA" id="ARBA00023015"/>
    </source>
</evidence>
<dbReference type="InterPro" id="IPR036638">
    <property type="entry name" value="HLH_DNA-bd_sf"/>
</dbReference>
<dbReference type="InterPro" id="IPR011598">
    <property type="entry name" value="bHLH_dom"/>
</dbReference>
<keyword evidence="2" id="KW-0805">Transcription regulation</keyword>
<evidence type="ECO:0000313" key="9">
    <source>
        <dbReference type="Proteomes" id="UP000030748"/>
    </source>
</evidence>
<dbReference type="CDD" id="cd11393">
    <property type="entry name" value="bHLH_AtbHLH_like"/>
    <property type="match status" value="1"/>
</dbReference>
<evidence type="ECO:0000256" key="6">
    <source>
        <dbReference type="SAM" id="MobiDB-lite"/>
    </source>
</evidence>
<dbReference type="GO" id="GO:0003700">
    <property type="term" value="F:DNA-binding transcription factor activity"/>
    <property type="evidence" value="ECO:0007669"/>
    <property type="project" value="InterPro"/>
</dbReference>
<comment type="subcellular location">
    <subcellularLocation>
        <location evidence="1">Nucleus</location>
    </subcellularLocation>
</comment>
<dbReference type="PANTHER" id="PTHR45914:SF24">
    <property type="entry name" value="BHLH DOMAIN-CONTAINING PROTEIN"/>
    <property type="match status" value="1"/>
</dbReference>
<keyword evidence="5" id="KW-0539">Nucleus</keyword>
<dbReference type="EMBL" id="KI630264">
    <property type="protein sequence ID" value="EYU43096.1"/>
    <property type="molecule type" value="Genomic_DNA"/>
</dbReference>
<evidence type="ECO:0000256" key="1">
    <source>
        <dbReference type="ARBA" id="ARBA00004123"/>
    </source>
</evidence>
<reference evidence="8 9" key="1">
    <citation type="journal article" date="2013" name="Proc. Natl. Acad. Sci. U.S.A.">
        <title>Fine-scale variation in meiotic recombination in Mimulus inferred from population shotgun sequencing.</title>
        <authorList>
            <person name="Hellsten U."/>
            <person name="Wright K.M."/>
            <person name="Jenkins J."/>
            <person name="Shu S."/>
            <person name="Yuan Y."/>
            <person name="Wessler S.R."/>
            <person name="Schmutz J."/>
            <person name="Willis J.H."/>
            <person name="Rokhsar D.S."/>
        </authorList>
    </citation>
    <scope>NUCLEOTIDE SEQUENCE [LARGE SCALE GENOMIC DNA]</scope>
    <source>
        <strain evidence="9">cv. DUN x IM62</strain>
    </source>
</reference>
<dbReference type="SUPFAM" id="SSF47459">
    <property type="entry name" value="HLH, helix-loop-helix DNA-binding domain"/>
    <property type="match status" value="1"/>
</dbReference>
<dbReference type="GO" id="GO:0005634">
    <property type="term" value="C:nucleus"/>
    <property type="evidence" value="ECO:0007669"/>
    <property type="project" value="UniProtKB-SubCell"/>
</dbReference>
<dbReference type="OrthoDB" id="1610519at2759"/>
<dbReference type="AlphaFoldDB" id="A0A022RSX8"/>
<feature type="domain" description="BHLH" evidence="7">
    <location>
        <begin position="74"/>
        <end position="123"/>
    </location>
</feature>
<name>A0A022RSX8_ERYGU</name>
<dbReference type="STRING" id="4155.A0A022RSX8"/>
<protein>
    <recommendedName>
        <fullName evidence="7">BHLH domain-containing protein</fullName>
    </recommendedName>
</protein>
<feature type="region of interest" description="Disordered" evidence="6">
    <location>
        <begin position="69"/>
        <end position="88"/>
    </location>
</feature>